<evidence type="ECO:0000256" key="4">
    <source>
        <dbReference type="ARBA" id="ARBA00022692"/>
    </source>
</evidence>
<dbReference type="PROSITE" id="PS50262">
    <property type="entry name" value="G_PROTEIN_RECEP_F1_2"/>
    <property type="match status" value="1"/>
</dbReference>
<keyword evidence="11" id="KW-0325">Glycoprotein</keyword>
<protein>
    <recommendedName>
        <fullName evidence="14">Olfactory receptor</fullName>
    </recommendedName>
</protein>
<organism evidence="16 17">
    <name type="scientific">Xiphophorus maculatus</name>
    <name type="common">Southern platyfish</name>
    <name type="synonym">Platypoecilus maculatus</name>
    <dbReference type="NCBI Taxonomy" id="8083"/>
    <lineage>
        <taxon>Eukaryota</taxon>
        <taxon>Metazoa</taxon>
        <taxon>Chordata</taxon>
        <taxon>Craniata</taxon>
        <taxon>Vertebrata</taxon>
        <taxon>Euteleostomi</taxon>
        <taxon>Actinopterygii</taxon>
        <taxon>Neopterygii</taxon>
        <taxon>Teleostei</taxon>
        <taxon>Neoteleostei</taxon>
        <taxon>Acanthomorphata</taxon>
        <taxon>Ovalentaria</taxon>
        <taxon>Atherinomorphae</taxon>
        <taxon>Cyprinodontiformes</taxon>
        <taxon>Poeciliidae</taxon>
        <taxon>Poeciliinae</taxon>
        <taxon>Xiphophorus</taxon>
    </lineage>
</organism>
<sequence>MSNILDSKLVSFSYFCLLLIILLADCNMNVTYINLSGHVELEKYRYVYFSIMVIAYILILSSNFTVVCLVVIHKSLHEPMYIFIAALLINSILFSSSIYPKLLIDFLSEKQIVSYEACLIQAFTFYTLSCSEYLLLAAMAFDRFVSISRPLQYHMIMRKRTVSVFLVLAWFVPVCHIVVPFIGNANSKLCSFTLRGIFCNNSVHHLFCVASRALLTYGLVALFNIAVFPMVFILFTYTVILIVAYRSCGDVRKKAAQTCLPHLLVLINYSSLFAYDIIIVRLESDISKAVRFVMTMCIIMCSPLFNPVIYGLKMKEIYKHLRRLFSQTRGK</sequence>
<keyword evidence="4 13" id="KW-0812">Transmembrane</keyword>
<keyword evidence="6 14" id="KW-1133">Transmembrane helix</keyword>
<feature type="transmembrane region" description="Helical" evidence="14">
    <location>
        <begin position="259"/>
        <end position="280"/>
    </location>
</feature>
<keyword evidence="17" id="KW-1185">Reference proteome</keyword>
<evidence type="ECO:0000256" key="14">
    <source>
        <dbReference type="RuleBase" id="RU363047"/>
    </source>
</evidence>
<comment type="subcellular location">
    <subcellularLocation>
        <location evidence="1 14">Cell membrane</location>
        <topology evidence="1 14">Multi-pass membrane protein</topology>
    </subcellularLocation>
</comment>
<dbReference type="InterPro" id="IPR017452">
    <property type="entry name" value="GPCR_Rhodpsn_7TM"/>
</dbReference>
<feature type="transmembrane region" description="Helical" evidence="14">
    <location>
        <begin position="119"/>
        <end position="141"/>
    </location>
</feature>
<dbReference type="OMA" id="ACHISVA"/>
<keyword evidence="2 14" id="KW-1003">Cell membrane</keyword>
<dbReference type="GO" id="GO:0004930">
    <property type="term" value="F:G protein-coupled receptor activity"/>
    <property type="evidence" value="ECO:0007669"/>
    <property type="project" value="UniProtKB-KW"/>
</dbReference>
<feature type="transmembrane region" description="Helical" evidence="14">
    <location>
        <begin position="162"/>
        <end position="182"/>
    </location>
</feature>
<evidence type="ECO:0000256" key="7">
    <source>
        <dbReference type="ARBA" id="ARBA00023040"/>
    </source>
</evidence>
<evidence type="ECO:0000256" key="9">
    <source>
        <dbReference type="ARBA" id="ARBA00023157"/>
    </source>
</evidence>
<evidence type="ECO:0000313" key="16">
    <source>
        <dbReference type="Ensembl" id="ENSXMAP00000034669.1"/>
    </source>
</evidence>
<dbReference type="InterPro" id="IPR052921">
    <property type="entry name" value="GPCR1_Superfamily_Member"/>
</dbReference>
<feature type="transmembrane region" description="Helical" evidence="14">
    <location>
        <begin position="221"/>
        <end position="247"/>
    </location>
</feature>
<feature type="transmembrane region" description="Helical" evidence="14">
    <location>
        <begin position="292"/>
        <end position="312"/>
    </location>
</feature>
<dbReference type="GeneTree" id="ENSGT01030000234640"/>
<keyword evidence="10 13" id="KW-0675">Receptor</keyword>
<dbReference type="PANTHER" id="PTHR26451">
    <property type="entry name" value="G_PROTEIN_RECEP_F1_2 DOMAIN-CONTAINING PROTEIN"/>
    <property type="match status" value="1"/>
</dbReference>
<reference evidence="17" key="2">
    <citation type="journal article" date="2013" name="Nat. Genet.">
        <title>The genome of the platyfish, Xiphophorus maculatus, provides insights into evolutionary adaptation and several complex traits.</title>
        <authorList>
            <person name="Schartl M."/>
            <person name="Walter R.B."/>
            <person name="Shen Y."/>
            <person name="Garcia T."/>
            <person name="Catchen J."/>
            <person name="Amores A."/>
            <person name="Braasch I."/>
            <person name="Chalopin D."/>
            <person name="Volff J.N."/>
            <person name="Lesch K.P."/>
            <person name="Bisazza A."/>
            <person name="Minx P."/>
            <person name="Hillier L."/>
            <person name="Wilson R.K."/>
            <person name="Fuerstenberg S."/>
            <person name="Boore J."/>
            <person name="Searle S."/>
            <person name="Postlethwait J.H."/>
            <person name="Warren W.C."/>
        </authorList>
    </citation>
    <scope>NUCLEOTIDE SEQUENCE [LARGE SCALE GENOMIC DNA]</scope>
    <source>
        <strain evidence="17">JP 163 A</strain>
    </source>
</reference>
<dbReference type="GO" id="GO:0005886">
    <property type="term" value="C:plasma membrane"/>
    <property type="evidence" value="ECO:0007669"/>
    <property type="project" value="UniProtKB-SubCell"/>
</dbReference>
<evidence type="ECO:0000256" key="8">
    <source>
        <dbReference type="ARBA" id="ARBA00023136"/>
    </source>
</evidence>
<dbReference type="GO" id="GO:0005549">
    <property type="term" value="F:odorant binding"/>
    <property type="evidence" value="ECO:0007669"/>
    <property type="project" value="TreeGrafter"/>
</dbReference>
<keyword evidence="12 13" id="KW-0807">Transducer</keyword>
<keyword evidence="7 13" id="KW-0297">G-protein coupled receptor</keyword>
<keyword evidence="5 14" id="KW-0552">Olfaction</keyword>
<reference evidence="17" key="1">
    <citation type="submission" date="2012-01" db="EMBL/GenBank/DDBJ databases">
        <authorList>
            <person name="Walter R."/>
            <person name="Schartl M."/>
            <person name="Warren W."/>
        </authorList>
    </citation>
    <scope>NUCLEOTIDE SEQUENCE [LARGE SCALE GENOMIC DNA]</scope>
    <source>
        <strain evidence="17">JP 163 A</strain>
    </source>
</reference>
<dbReference type="Ensembl" id="ENSXMAT00000035761.1">
    <property type="protein sequence ID" value="ENSXMAP00000034669.1"/>
    <property type="gene ID" value="ENSXMAG00000026009.1"/>
</dbReference>
<evidence type="ECO:0000256" key="1">
    <source>
        <dbReference type="ARBA" id="ARBA00004651"/>
    </source>
</evidence>
<keyword evidence="3 14" id="KW-0716">Sensory transduction</keyword>
<feature type="transmembrane region" description="Helical" evidence="14">
    <location>
        <begin position="12"/>
        <end position="35"/>
    </location>
</feature>
<dbReference type="GO" id="GO:0004984">
    <property type="term" value="F:olfactory receptor activity"/>
    <property type="evidence" value="ECO:0007669"/>
    <property type="project" value="InterPro"/>
</dbReference>
<dbReference type="PANTHER" id="PTHR26451:SF847">
    <property type="entry name" value="ODORANT RECEPTOR-RELATED"/>
    <property type="match status" value="1"/>
</dbReference>
<dbReference type="AlphaFoldDB" id="A0A3B5QTN0"/>
<dbReference type="PROSITE" id="PS00237">
    <property type="entry name" value="G_PROTEIN_RECEP_F1_1"/>
    <property type="match status" value="1"/>
</dbReference>
<feature type="transmembrane region" description="Helical" evidence="14">
    <location>
        <begin position="79"/>
        <end position="99"/>
    </location>
</feature>
<dbReference type="PRINTS" id="PR00237">
    <property type="entry name" value="GPCRRHODOPSN"/>
</dbReference>
<evidence type="ECO:0000259" key="15">
    <source>
        <dbReference type="PROSITE" id="PS50262"/>
    </source>
</evidence>
<dbReference type="InParanoid" id="A0A3B5QTN0"/>
<dbReference type="Pfam" id="PF13853">
    <property type="entry name" value="7tm_4"/>
    <property type="match status" value="1"/>
</dbReference>
<evidence type="ECO:0000256" key="12">
    <source>
        <dbReference type="ARBA" id="ARBA00023224"/>
    </source>
</evidence>
<evidence type="ECO:0000313" key="17">
    <source>
        <dbReference type="Proteomes" id="UP000002852"/>
    </source>
</evidence>
<evidence type="ECO:0000256" key="10">
    <source>
        <dbReference type="ARBA" id="ARBA00023170"/>
    </source>
</evidence>
<proteinExistence type="inferred from homology"/>
<name>A0A3B5QTN0_XIPMA</name>
<dbReference type="SUPFAM" id="SSF81321">
    <property type="entry name" value="Family A G protein-coupled receptor-like"/>
    <property type="match status" value="1"/>
</dbReference>
<comment type="similarity">
    <text evidence="13">Belongs to the G-protein coupled receptor 1 family.</text>
</comment>
<accession>A0A3B5QTN0</accession>
<dbReference type="Proteomes" id="UP000002852">
    <property type="component" value="Unassembled WGS sequence"/>
</dbReference>
<reference evidence="16" key="3">
    <citation type="submission" date="2025-08" db="UniProtKB">
        <authorList>
            <consortium name="Ensembl"/>
        </authorList>
    </citation>
    <scope>IDENTIFICATION</scope>
    <source>
        <strain evidence="16">JP 163 A</strain>
    </source>
</reference>
<keyword evidence="9" id="KW-1015">Disulfide bond</keyword>
<feature type="transmembrane region" description="Helical" evidence="14">
    <location>
        <begin position="47"/>
        <end position="72"/>
    </location>
</feature>
<feature type="domain" description="G-protein coupled receptors family 1 profile" evidence="15">
    <location>
        <begin position="62"/>
        <end position="310"/>
    </location>
</feature>
<dbReference type="Gene3D" id="1.20.1070.10">
    <property type="entry name" value="Rhodopsin 7-helix transmembrane proteins"/>
    <property type="match status" value="1"/>
</dbReference>
<keyword evidence="8 14" id="KW-0472">Membrane</keyword>
<reference evidence="16" key="4">
    <citation type="submission" date="2025-09" db="UniProtKB">
        <authorList>
            <consortium name="Ensembl"/>
        </authorList>
    </citation>
    <scope>IDENTIFICATION</scope>
    <source>
        <strain evidence="16">JP 163 A</strain>
    </source>
</reference>
<evidence type="ECO:0000256" key="2">
    <source>
        <dbReference type="ARBA" id="ARBA00022475"/>
    </source>
</evidence>
<evidence type="ECO:0000256" key="13">
    <source>
        <dbReference type="RuleBase" id="RU000688"/>
    </source>
</evidence>
<evidence type="ECO:0000256" key="6">
    <source>
        <dbReference type="ARBA" id="ARBA00022989"/>
    </source>
</evidence>
<evidence type="ECO:0000256" key="3">
    <source>
        <dbReference type="ARBA" id="ARBA00022606"/>
    </source>
</evidence>
<dbReference type="InterPro" id="IPR000725">
    <property type="entry name" value="Olfact_rcpt"/>
</dbReference>
<dbReference type="InterPro" id="IPR000276">
    <property type="entry name" value="GPCR_Rhodpsn"/>
</dbReference>
<dbReference type="FunFam" id="1.20.1070.10:FF:000024">
    <property type="entry name" value="Olfactory receptor"/>
    <property type="match status" value="1"/>
</dbReference>
<evidence type="ECO:0000256" key="11">
    <source>
        <dbReference type="ARBA" id="ARBA00023180"/>
    </source>
</evidence>
<evidence type="ECO:0000256" key="5">
    <source>
        <dbReference type="ARBA" id="ARBA00022725"/>
    </source>
</evidence>
<dbReference type="PRINTS" id="PR00245">
    <property type="entry name" value="OLFACTORYR"/>
</dbReference>